<keyword evidence="8 9" id="KW-0339">Growth factor</keyword>
<evidence type="ECO:0000256" key="4">
    <source>
        <dbReference type="ARBA" id="ARBA00022525"/>
    </source>
</evidence>
<evidence type="ECO:0000313" key="10">
    <source>
        <dbReference type="EMBL" id="KAH7520329.1"/>
    </source>
</evidence>
<sequence>MYYQNGKIFQEHFLCLINLSKGSRLKVTRHMAKFNALFFLALVLCSSLAHASRSVPKQAIDQAKTQHEGIEAEKAEVVEESCEGIGEDECLMRRTLAAHTDYIYTQKHNKP</sequence>
<accession>A0A978UZB3</accession>
<evidence type="ECO:0000256" key="6">
    <source>
        <dbReference type="ARBA" id="ARBA00022729"/>
    </source>
</evidence>
<dbReference type="GO" id="GO:0008083">
    <property type="term" value="F:growth factor activity"/>
    <property type="evidence" value="ECO:0007669"/>
    <property type="project" value="UniProtKB-UniRule"/>
</dbReference>
<evidence type="ECO:0000313" key="11">
    <source>
        <dbReference type="Proteomes" id="UP000813462"/>
    </source>
</evidence>
<dbReference type="GO" id="GO:0008283">
    <property type="term" value="P:cell population proliferation"/>
    <property type="evidence" value="ECO:0007669"/>
    <property type="project" value="UniProtKB-UniRule"/>
</dbReference>
<keyword evidence="5 9" id="KW-0765">Sulfation</keyword>
<proteinExistence type="inferred from homology"/>
<evidence type="ECO:0000256" key="9">
    <source>
        <dbReference type="RuleBase" id="RU368031"/>
    </source>
</evidence>
<dbReference type="GO" id="GO:0005576">
    <property type="term" value="C:extracellular region"/>
    <property type="evidence" value="ECO:0007669"/>
    <property type="project" value="UniProtKB-SubCell"/>
</dbReference>
<comment type="function">
    <text evidence="9">Promotes plant cell differentiation, organogenesis and somatic embryogenesis as well as cell proliferation.</text>
</comment>
<evidence type="ECO:0000256" key="1">
    <source>
        <dbReference type="ARBA" id="ARBA00004613"/>
    </source>
</evidence>
<dbReference type="InterPro" id="IPR009438">
    <property type="entry name" value="Phytosulfokine"/>
</dbReference>
<comment type="caution">
    <text evidence="10">The sequence shown here is derived from an EMBL/GenBank/DDBJ whole genome shotgun (WGS) entry which is preliminary data.</text>
</comment>
<comment type="subcellular location">
    <subcellularLocation>
        <location evidence="1 9">Secreted</location>
    </subcellularLocation>
</comment>
<name>A0A978UZB3_ZIZJJ</name>
<reference evidence="10" key="1">
    <citation type="journal article" date="2021" name="Front. Plant Sci.">
        <title>Chromosome-Scale Genome Assembly for Chinese Sour Jujube and Insights Into Its Genome Evolution and Domestication Signature.</title>
        <authorList>
            <person name="Shen L.-Y."/>
            <person name="Luo H."/>
            <person name="Wang X.-L."/>
            <person name="Wang X.-M."/>
            <person name="Qiu X.-J."/>
            <person name="Liu H."/>
            <person name="Zhou S.-S."/>
            <person name="Jia K.-H."/>
            <person name="Nie S."/>
            <person name="Bao Y.-T."/>
            <person name="Zhang R.-G."/>
            <person name="Yun Q.-Z."/>
            <person name="Chai Y.-H."/>
            <person name="Lu J.-Y."/>
            <person name="Li Y."/>
            <person name="Zhao S.-W."/>
            <person name="Mao J.-F."/>
            <person name="Jia S.-G."/>
            <person name="Mao Y.-M."/>
        </authorList>
    </citation>
    <scope>NUCLEOTIDE SEQUENCE</scope>
    <source>
        <strain evidence="10">AT0</strain>
        <tissue evidence="10">Leaf</tissue>
    </source>
</reference>
<evidence type="ECO:0000256" key="7">
    <source>
        <dbReference type="ARBA" id="ARBA00022782"/>
    </source>
</evidence>
<comment type="PTM">
    <text evidence="9">Sulfation is important for activity and for the binding to a putative membrane receptor.</text>
</comment>
<evidence type="ECO:0000256" key="5">
    <source>
        <dbReference type="ARBA" id="ARBA00022641"/>
    </source>
</evidence>
<comment type="similarity">
    <text evidence="2 9">Belongs to the phytosulfokine family.</text>
</comment>
<keyword evidence="6 9" id="KW-0732">Signal</keyword>
<keyword evidence="7 9" id="KW-0221">Differentiation</keyword>
<evidence type="ECO:0000256" key="8">
    <source>
        <dbReference type="ARBA" id="ARBA00023030"/>
    </source>
</evidence>
<gene>
    <name evidence="10" type="ORF">FEM48_Zijuj08G0132500</name>
</gene>
<keyword evidence="4 9" id="KW-0964">Secreted</keyword>
<protein>
    <recommendedName>
        <fullName evidence="9">Phytosulfokine</fullName>
    </recommendedName>
    <component>
        <recommendedName>
            <fullName evidence="9">Phytosulfokine-alpha</fullName>
            <shortName evidence="9">PSK-alpha</shortName>
            <shortName evidence="9">Phytosulfokine-a</shortName>
        </recommendedName>
    </component>
    <component>
        <recommendedName>
            <fullName evidence="9">Phytosulfokine-beta</fullName>
            <shortName evidence="9">PSK-beta</shortName>
            <shortName evidence="9">Phytosulfokine-b</shortName>
        </recommendedName>
    </component>
</protein>
<comment type="PTM">
    <text evidence="9">PSK-alpha is produced by endopeptidase digestion. PSK-beta is produced from PSK-alpha by exopeptidase digestion.</text>
</comment>
<dbReference type="PANTHER" id="PTHR33285:SF55">
    <property type="entry name" value="PHYTOSULFOKINES 3"/>
    <property type="match status" value="1"/>
</dbReference>
<keyword evidence="3 9" id="KW-0217">Developmental protein</keyword>
<dbReference type="Proteomes" id="UP000813462">
    <property type="component" value="Unassembled WGS sequence"/>
</dbReference>
<evidence type="ECO:0000256" key="3">
    <source>
        <dbReference type="ARBA" id="ARBA00022473"/>
    </source>
</evidence>
<evidence type="ECO:0000256" key="2">
    <source>
        <dbReference type="ARBA" id="ARBA00010781"/>
    </source>
</evidence>
<dbReference type="EMBL" id="JAEACU010000008">
    <property type="protein sequence ID" value="KAH7520329.1"/>
    <property type="molecule type" value="Genomic_DNA"/>
</dbReference>
<dbReference type="PANTHER" id="PTHR33285">
    <property type="entry name" value="PHYTOSULFOKINES 3"/>
    <property type="match status" value="1"/>
</dbReference>
<dbReference type="AlphaFoldDB" id="A0A978UZB3"/>
<organism evidence="10 11">
    <name type="scientific">Ziziphus jujuba var. spinosa</name>
    <dbReference type="NCBI Taxonomy" id="714518"/>
    <lineage>
        <taxon>Eukaryota</taxon>
        <taxon>Viridiplantae</taxon>
        <taxon>Streptophyta</taxon>
        <taxon>Embryophyta</taxon>
        <taxon>Tracheophyta</taxon>
        <taxon>Spermatophyta</taxon>
        <taxon>Magnoliopsida</taxon>
        <taxon>eudicotyledons</taxon>
        <taxon>Gunneridae</taxon>
        <taxon>Pentapetalae</taxon>
        <taxon>rosids</taxon>
        <taxon>fabids</taxon>
        <taxon>Rosales</taxon>
        <taxon>Rhamnaceae</taxon>
        <taxon>Paliureae</taxon>
        <taxon>Ziziphus</taxon>
    </lineage>
</organism>
<dbReference type="Pfam" id="PF06404">
    <property type="entry name" value="PSK"/>
    <property type="match status" value="1"/>
</dbReference>
<dbReference type="GO" id="GO:0030154">
    <property type="term" value="P:cell differentiation"/>
    <property type="evidence" value="ECO:0007669"/>
    <property type="project" value="UniProtKB-UniRule"/>
</dbReference>